<comment type="caution">
    <text evidence="2">The sequence shown here is derived from an EMBL/GenBank/DDBJ whole genome shotgun (WGS) entry which is preliminary data.</text>
</comment>
<dbReference type="OrthoDB" id="286349at2"/>
<dbReference type="RefSeq" id="WP_146461273.1">
    <property type="nucleotide sequence ID" value="NZ_SJPW01000007.1"/>
</dbReference>
<evidence type="ECO:0000256" key="1">
    <source>
        <dbReference type="SAM" id="MobiDB-lite"/>
    </source>
</evidence>
<protein>
    <recommendedName>
        <fullName evidence="4">Cytochrome C</fullName>
    </recommendedName>
</protein>
<sequence>MRRFIGVRVGLVLLAGVWIAVGGGFDADLWGDPPVSQIKDAEGDLMKAKLSSSQNVLEGLCRNDFDLIGRGAREMKRISHAAEWPRHRDPVYEHFSTEFRRQCNLLEDFAQRRNREAVSFTYLHTTTICISCHDYVRDSRRVADMKPRGDVQLIPSEWPEPNQAEVKPSDARKTVPGSPSGR</sequence>
<proteinExistence type="predicted"/>
<evidence type="ECO:0000313" key="2">
    <source>
        <dbReference type="EMBL" id="TWU47465.1"/>
    </source>
</evidence>
<dbReference type="EMBL" id="SJPW01000007">
    <property type="protein sequence ID" value="TWU47465.1"/>
    <property type="molecule type" value="Genomic_DNA"/>
</dbReference>
<evidence type="ECO:0000313" key="3">
    <source>
        <dbReference type="Proteomes" id="UP000318288"/>
    </source>
</evidence>
<reference evidence="2 3" key="1">
    <citation type="submission" date="2019-02" db="EMBL/GenBank/DDBJ databases">
        <title>Deep-cultivation of Planctomycetes and their phenomic and genomic characterization uncovers novel biology.</title>
        <authorList>
            <person name="Wiegand S."/>
            <person name="Jogler M."/>
            <person name="Boedeker C."/>
            <person name="Pinto D."/>
            <person name="Vollmers J."/>
            <person name="Rivas-Marin E."/>
            <person name="Kohn T."/>
            <person name="Peeters S.H."/>
            <person name="Heuer A."/>
            <person name="Rast P."/>
            <person name="Oberbeckmann S."/>
            <person name="Bunk B."/>
            <person name="Jeske O."/>
            <person name="Meyerdierks A."/>
            <person name="Storesund J.E."/>
            <person name="Kallscheuer N."/>
            <person name="Luecker S."/>
            <person name="Lage O.M."/>
            <person name="Pohl T."/>
            <person name="Merkel B.J."/>
            <person name="Hornburger P."/>
            <person name="Mueller R.-W."/>
            <person name="Bruemmer F."/>
            <person name="Labrenz M."/>
            <person name="Spormann A.M."/>
            <person name="Op Den Camp H."/>
            <person name="Overmann J."/>
            <person name="Amann R."/>
            <person name="Jetten M.S.M."/>
            <person name="Mascher T."/>
            <person name="Medema M.H."/>
            <person name="Devos D.P."/>
            <person name="Kaster A.-K."/>
            <person name="Ovreas L."/>
            <person name="Rohde M."/>
            <person name="Galperin M.Y."/>
            <person name="Jogler C."/>
        </authorList>
    </citation>
    <scope>NUCLEOTIDE SEQUENCE [LARGE SCALE GENOMIC DNA]</scope>
    <source>
        <strain evidence="2 3">Poly51</strain>
    </source>
</reference>
<dbReference type="AlphaFoldDB" id="A0A5C6EG22"/>
<dbReference type="Proteomes" id="UP000318288">
    <property type="component" value="Unassembled WGS sequence"/>
</dbReference>
<organism evidence="2 3">
    <name type="scientific">Rubripirellula tenax</name>
    <dbReference type="NCBI Taxonomy" id="2528015"/>
    <lineage>
        <taxon>Bacteria</taxon>
        <taxon>Pseudomonadati</taxon>
        <taxon>Planctomycetota</taxon>
        <taxon>Planctomycetia</taxon>
        <taxon>Pirellulales</taxon>
        <taxon>Pirellulaceae</taxon>
        <taxon>Rubripirellula</taxon>
    </lineage>
</organism>
<feature type="region of interest" description="Disordered" evidence="1">
    <location>
        <begin position="152"/>
        <end position="182"/>
    </location>
</feature>
<keyword evidence="3" id="KW-1185">Reference proteome</keyword>
<name>A0A5C6EG22_9BACT</name>
<gene>
    <name evidence="2" type="ORF">Poly51_52650</name>
</gene>
<accession>A0A5C6EG22</accession>
<evidence type="ECO:0008006" key="4">
    <source>
        <dbReference type="Google" id="ProtNLM"/>
    </source>
</evidence>